<dbReference type="Pfam" id="PF00034">
    <property type="entry name" value="Cytochrom_C"/>
    <property type="match status" value="1"/>
</dbReference>
<dbReference type="EMBL" id="JAULJQ010000001">
    <property type="protein sequence ID" value="MDO2408736.1"/>
    <property type="molecule type" value="Genomic_DNA"/>
</dbReference>
<evidence type="ECO:0000256" key="1">
    <source>
        <dbReference type="ARBA" id="ARBA00022617"/>
    </source>
</evidence>
<dbReference type="InterPro" id="IPR009056">
    <property type="entry name" value="Cyt_c-like_dom"/>
</dbReference>
<proteinExistence type="predicted"/>
<protein>
    <submittedName>
        <fullName evidence="6">Cytochrome c</fullName>
    </submittedName>
</protein>
<keyword evidence="2 4" id="KW-0479">Metal-binding</keyword>
<evidence type="ECO:0000256" key="3">
    <source>
        <dbReference type="ARBA" id="ARBA00023004"/>
    </source>
</evidence>
<dbReference type="SUPFAM" id="SSF46626">
    <property type="entry name" value="Cytochrome c"/>
    <property type="match status" value="1"/>
</dbReference>
<evidence type="ECO:0000313" key="6">
    <source>
        <dbReference type="EMBL" id="MDO2408736.1"/>
    </source>
</evidence>
<keyword evidence="3 4" id="KW-0408">Iron</keyword>
<dbReference type="PROSITE" id="PS51007">
    <property type="entry name" value="CYTC"/>
    <property type="match status" value="1"/>
</dbReference>
<keyword evidence="7" id="KW-1185">Reference proteome</keyword>
<gene>
    <name evidence="6" type="ORF">Q2362_01300</name>
</gene>
<evidence type="ECO:0000259" key="5">
    <source>
        <dbReference type="PROSITE" id="PS51007"/>
    </source>
</evidence>
<keyword evidence="1 4" id="KW-0349">Heme</keyword>
<organism evidence="6 7">
    <name type="scientific">Campylobacter magnus</name>
    <dbReference type="NCBI Taxonomy" id="3026462"/>
    <lineage>
        <taxon>Bacteria</taxon>
        <taxon>Pseudomonadati</taxon>
        <taxon>Campylobacterota</taxon>
        <taxon>Epsilonproteobacteria</taxon>
        <taxon>Campylobacterales</taxon>
        <taxon>Campylobacteraceae</taxon>
        <taxon>Campylobacter</taxon>
    </lineage>
</organism>
<feature type="domain" description="Cytochrome c" evidence="5">
    <location>
        <begin position="30"/>
        <end position="116"/>
    </location>
</feature>
<evidence type="ECO:0000256" key="4">
    <source>
        <dbReference type="PROSITE-ProRule" id="PRU00433"/>
    </source>
</evidence>
<dbReference type="PROSITE" id="PS51257">
    <property type="entry name" value="PROKAR_LIPOPROTEIN"/>
    <property type="match status" value="1"/>
</dbReference>
<dbReference type="RefSeq" id="WP_273930462.1">
    <property type="nucleotide sequence ID" value="NZ_JAQSLK010000001.1"/>
</dbReference>
<dbReference type="Gene3D" id="1.10.760.10">
    <property type="entry name" value="Cytochrome c-like domain"/>
    <property type="match status" value="1"/>
</dbReference>
<dbReference type="InterPro" id="IPR036909">
    <property type="entry name" value="Cyt_c-like_dom_sf"/>
</dbReference>
<name>A0ABT8T5A1_9BACT</name>
<sequence>MKHTLLLASVLLAFIACSDKELEEKERLAQSAVRGKVLFEQCVVCHGERAEKSYMEEVPPIKLIDYGMRAQMMKSYRDGTLGKKGIYGLADLKGEVMLRLSDQDMADIDEYIESMKLADEAAEENTK</sequence>
<evidence type="ECO:0000256" key="2">
    <source>
        <dbReference type="ARBA" id="ARBA00022723"/>
    </source>
</evidence>
<dbReference type="Proteomes" id="UP001171111">
    <property type="component" value="Unassembled WGS sequence"/>
</dbReference>
<accession>A0ABT8T5A1</accession>
<evidence type="ECO:0000313" key="7">
    <source>
        <dbReference type="Proteomes" id="UP001171111"/>
    </source>
</evidence>
<reference evidence="6 7" key="1">
    <citation type="submission" date="2023-06" db="EMBL/GenBank/DDBJ databases">
        <title>Campylobacter magnum sp. nov., isolated from cecal contents of domestic pigs (Sus scrofa domesticus).</title>
        <authorList>
            <person name="Papic B."/>
            <person name="Gruntar I."/>
        </authorList>
    </citation>
    <scope>NUCLEOTIDE SEQUENCE [LARGE SCALE GENOMIC DNA]</scope>
    <source>
        <strain evidence="7">34484-21</strain>
    </source>
</reference>
<comment type="caution">
    <text evidence="6">The sequence shown here is derived from an EMBL/GenBank/DDBJ whole genome shotgun (WGS) entry which is preliminary data.</text>
</comment>